<dbReference type="InterPro" id="IPR037398">
    <property type="entry name" value="Glyco_hydro_64_fam"/>
</dbReference>
<dbReference type="CDD" id="cd09220">
    <property type="entry name" value="GH64-GluB-like"/>
    <property type="match status" value="1"/>
</dbReference>
<proteinExistence type="predicted"/>
<dbReference type="Pfam" id="PF16483">
    <property type="entry name" value="Glyco_hydro_64"/>
    <property type="match status" value="1"/>
</dbReference>
<evidence type="ECO:0000313" key="3">
    <source>
        <dbReference type="Proteomes" id="UP000799429"/>
    </source>
</evidence>
<name>A0A9P4SEL5_9PEZI</name>
<dbReference type="OrthoDB" id="10058186at2759"/>
<dbReference type="PANTHER" id="PTHR38165">
    <property type="match status" value="1"/>
</dbReference>
<reference evidence="2" key="1">
    <citation type="journal article" date="2020" name="Stud. Mycol.">
        <title>101 Dothideomycetes genomes: a test case for predicting lifestyles and emergence of pathogens.</title>
        <authorList>
            <person name="Haridas S."/>
            <person name="Albert R."/>
            <person name="Binder M."/>
            <person name="Bloem J."/>
            <person name="Labutti K."/>
            <person name="Salamov A."/>
            <person name="Andreopoulos B."/>
            <person name="Baker S."/>
            <person name="Barry K."/>
            <person name="Bills G."/>
            <person name="Bluhm B."/>
            <person name="Cannon C."/>
            <person name="Castanera R."/>
            <person name="Culley D."/>
            <person name="Daum C."/>
            <person name="Ezra D."/>
            <person name="Gonzalez J."/>
            <person name="Henrissat B."/>
            <person name="Kuo A."/>
            <person name="Liang C."/>
            <person name="Lipzen A."/>
            <person name="Lutzoni F."/>
            <person name="Magnuson J."/>
            <person name="Mondo S."/>
            <person name="Nolan M."/>
            <person name="Ohm R."/>
            <person name="Pangilinan J."/>
            <person name="Park H.-J."/>
            <person name="Ramirez L."/>
            <person name="Alfaro M."/>
            <person name="Sun H."/>
            <person name="Tritt A."/>
            <person name="Yoshinaga Y."/>
            <person name="Zwiers L.-H."/>
            <person name="Turgeon B."/>
            <person name="Goodwin S."/>
            <person name="Spatafora J."/>
            <person name="Crous P."/>
            <person name="Grigoriev I."/>
        </authorList>
    </citation>
    <scope>NUCLEOTIDE SEQUENCE</scope>
    <source>
        <strain evidence="2">CBS 101060</strain>
    </source>
</reference>
<dbReference type="Gene3D" id="3.30.920.50">
    <property type="entry name" value="Beta-1,3-glucanase, C-terminal domain"/>
    <property type="match status" value="1"/>
</dbReference>
<dbReference type="Proteomes" id="UP000799429">
    <property type="component" value="Unassembled WGS sequence"/>
</dbReference>
<protein>
    <submittedName>
        <fullName evidence="2">Glycoside hydrolase family 64 protein</fullName>
    </submittedName>
</protein>
<keyword evidence="2" id="KW-0378">Hydrolase</keyword>
<dbReference type="InterPro" id="IPR037176">
    <property type="entry name" value="Osmotin/thaumatin-like_sf"/>
</dbReference>
<sequence length="381" mass="41321">MPKVTSGTLRVDLANQTSSNRVYAYITGRAIDNNNALFLLRSDGKTPFYPSSPSAIGSNLPADIAISLGGPGNTIHCIIPRIAGGRIWFSVDQPLVFKLNPGPALVEPSVTNPTDPNININWSFAEFTYNSFQLFANITYVDFVGVPIALTLTGDGHPTQHVSGMRENGVDLVANGLRAQEAKDGRKWSALIVQSGGRNLRVLSPNNVHMANPDLFKNYWDPYVDQVWNHYRSVDVAINTQAGYGNVRGRVANNNQLAFQGAGGFNRPSAMDIFSSNTGPFATGSNQERNTVIPRLAAAFNRSTLLLSNNHPNGVRADQYYKNPITNHYSRIVHETNLDKKGYGFPYDDVTPDGGEGQEGAVASGNPTLFTLTVGGRNAHT</sequence>
<dbReference type="AlphaFoldDB" id="A0A9P4SEL5"/>
<dbReference type="PROSITE" id="PS52006">
    <property type="entry name" value="GH64"/>
    <property type="match status" value="1"/>
</dbReference>
<accession>A0A9P4SEL5</accession>
<evidence type="ECO:0000313" key="2">
    <source>
        <dbReference type="EMBL" id="KAF2840198.1"/>
    </source>
</evidence>
<dbReference type="EMBL" id="MU006093">
    <property type="protein sequence ID" value="KAF2840198.1"/>
    <property type="molecule type" value="Genomic_DNA"/>
</dbReference>
<comment type="caution">
    <text evidence="2">The sequence shown here is derived from an EMBL/GenBank/DDBJ whole genome shotgun (WGS) entry which is preliminary data.</text>
</comment>
<feature type="domain" description="GH64" evidence="1">
    <location>
        <begin position="6"/>
        <end position="376"/>
    </location>
</feature>
<dbReference type="Gene3D" id="2.60.110.10">
    <property type="entry name" value="Thaumatin"/>
    <property type="match status" value="1"/>
</dbReference>
<dbReference type="GO" id="GO:0016787">
    <property type="term" value="F:hydrolase activity"/>
    <property type="evidence" value="ECO:0007669"/>
    <property type="project" value="UniProtKB-KW"/>
</dbReference>
<evidence type="ECO:0000259" key="1">
    <source>
        <dbReference type="PROSITE" id="PS52006"/>
    </source>
</evidence>
<dbReference type="PANTHER" id="PTHR38165:SF1">
    <property type="entry name" value="GLUCANASE B"/>
    <property type="match status" value="1"/>
</dbReference>
<organism evidence="2 3">
    <name type="scientific">Patellaria atrata CBS 101060</name>
    <dbReference type="NCBI Taxonomy" id="1346257"/>
    <lineage>
        <taxon>Eukaryota</taxon>
        <taxon>Fungi</taxon>
        <taxon>Dikarya</taxon>
        <taxon>Ascomycota</taxon>
        <taxon>Pezizomycotina</taxon>
        <taxon>Dothideomycetes</taxon>
        <taxon>Dothideomycetes incertae sedis</taxon>
        <taxon>Patellariales</taxon>
        <taxon>Patellariaceae</taxon>
        <taxon>Patellaria</taxon>
    </lineage>
</organism>
<keyword evidence="3" id="KW-1185">Reference proteome</keyword>
<dbReference type="InterPro" id="IPR042517">
    <property type="entry name" value="Glyco_hydro_64_N_2"/>
</dbReference>
<gene>
    <name evidence="2" type="ORF">M501DRAFT_1010376</name>
</gene>
<dbReference type="InterPro" id="IPR032477">
    <property type="entry name" value="Glyco_hydro_64"/>
</dbReference>